<dbReference type="Proteomes" id="UP000052982">
    <property type="component" value="Unassembled WGS sequence"/>
</dbReference>
<sequence>MSSEQPLPAPLPDPRHPVWYFPVTADDGEIVGYVWGDHTASEVGWARRAARSSRVRELEGKWAHEVFRAGQREAAPVVVVAGLARAKGAGAVVGASSKEVVEELARTVTEADDHRLPAQLSGADSDTWRELADAFDALTDEDRHVEWVGGGKQPNGTIHVAYPRYSEPLMRVCAALRAVGAVTPEYRWTEAPLPTPAPDGRIAPAHAVRAATTVLVGERISEGMIVDAAKDGLLDAIGASLRAWHVRRTLPTPPDPRRTPTP</sequence>
<accession>A0A117R929</accession>
<dbReference type="OrthoDB" id="3298677at2"/>
<dbReference type="STRING" id="1943.AQJ64_33065"/>
<gene>
    <name evidence="1" type="ORF">AQJ64_33065</name>
</gene>
<name>A0A117R929_9ACTN</name>
<dbReference type="AlphaFoldDB" id="A0A117R929"/>
<organism evidence="1 2">
    <name type="scientific">Streptomyces griseoruber</name>
    <dbReference type="NCBI Taxonomy" id="1943"/>
    <lineage>
        <taxon>Bacteria</taxon>
        <taxon>Bacillati</taxon>
        <taxon>Actinomycetota</taxon>
        <taxon>Actinomycetes</taxon>
        <taxon>Kitasatosporales</taxon>
        <taxon>Streptomycetaceae</taxon>
        <taxon>Streptomyces</taxon>
    </lineage>
</organism>
<protein>
    <submittedName>
        <fullName evidence="1">Uncharacterized protein</fullName>
    </submittedName>
</protein>
<proteinExistence type="predicted"/>
<reference evidence="1 2" key="1">
    <citation type="submission" date="2015-10" db="EMBL/GenBank/DDBJ databases">
        <title>Draft genome sequence of Streptomyces griseoruber DSM 40281, type strain for the species Streptomyces griseoruber.</title>
        <authorList>
            <person name="Ruckert C."/>
            <person name="Winkler A."/>
            <person name="Kalinowski J."/>
            <person name="Kampfer P."/>
            <person name="Glaeser S."/>
        </authorList>
    </citation>
    <scope>NUCLEOTIDE SEQUENCE [LARGE SCALE GENOMIC DNA]</scope>
    <source>
        <strain evidence="1 2">DSM 40281</strain>
    </source>
</reference>
<evidence type="ECO:0000313" key="2">
    <source>
        <dbReference type="Proteomes" id="UP000052982"/>
    </source>
</evidence>
<evidence type="ECO:0000313" key="1">
    <source>
        <dbReference type="EMBL" id="KUN77803.1"/>
    </source>
</evidence>
<comment type="caution">
    <text evidence="1">The sequence shown here is derived from an EMBL/GenBank/DDBJ whole genome shotgun (WGS) entry which is preliminary data.</text>
</comment>
<dbReference type="EMBL" id="LMWW01000058">
    <property type="protein sequence ID" value="KUN77803.1"/>
    <property type="molecule type" value="Genomic_DNA"/>
</dbReference>
<keyword evidence="2" id="KW-1185">Reference proteome</keyword>
<dbReference type="InterPro" id="IPR045425">
    <property type="entry name" value="DUF6508"/>
</dbReference>
<dbReference type="RefSeq" id="WP_059203241.1">
    <property type="nucleotide sequence ID" value="NZ_KQ948778.1"/>
</dbReference>
<dbReference type="Pfam" id="PF20118">
    <property type="entry name" value="DUF6508"/>
    <property type="match status" value="1"/>
</dbReference>